<accession>A0A0A2C7V3</accession>
<dbReference type="PANTHER" id="PTHR42714">
    <property type="entry name" value="TRNA MODIFICATION GTPASE GTPBP3"/>
    <property type="match status" value="1"/>
</dbReference>
<dbReference type="Pfam" id="PF01926">
    <property type="entry name" value="MMR_HSR1"/>
    <property type="match status" value="1"/>
</dbReference>
<organism evidence="8 9">
    <name type="scientific">Prochlorococcus marinus str. PAC1</name>
    <dbReference type="NCBI Taxonomy" id="59924"/>
    <lineage>
        <taxon>Bacteria</taxon>
        <taxon>Bacillati</taxon>
        <taxon>Cyanobacteriota</taxon>
        <taxon>Cyanophyceae</taxon>
        <taxon>Synechococcales</taxon>
        <taxon>Prochlorococcaceae</taxon>
        <taxon>Prochlorococcus</taxon>
    </lineage>
</organism>
<keyword evidence="5" id="KW-0342">GTP-binding</keyword>
<dbReference type="CDD" id="cd00880">
    <property type="entry name" value="Era_like"/>
    <property type="match status" value="1"/>
</dbReference>
<dbReference type="SUPFAM" id="SSF52540">
    <property type="entry name" value="P-loop containing nucleoside triphosphate hydrolases"/>
    <property type="match status" value="1"/>
</dbReference>
<keyword evidence="4" id="KW-1133">Transmembrane helix</keyword>
<evidence type="ECO:0000256" key="3">
    <source>
        <dbReference type="ARBA" id="ARBA00022741"/>
    </source>
</evidence>
<keyword evidence="3" id="KW-0547">Nucleotide-binding</keyword>
<keyword evidence="2" id="KW-0812">Transmembrane</keyword>
<dbReference type="Proteomes" id="UP000030392">
    <property type="component" value="Unassembled WGS sequence"/>
</dbReference>
<evidence type="ECO:0000313" key="9">
    <source>
        <dbReference type="Proteomes" id="UP000030392"/>
    </source>
</evidence>
<proteinExistence type="predicted"/>
<dbReference type="PANTHER" id="PTHR42714:SF6">
    <property type="entry name" value="TRANSLATION INITIATION FACTOR IF-2"/>
    <property type="match status" value="1"/>
</dbReference>
<evidence type="ECO:0000256" key="1">
    <source>
        <dbReference type="ARBA" id="ARBA00004141"/>
    </source>
</evidence>
<dbReference type="InterPro" id="IPR006073">
    <property type="entry name" value="GTP-bd"/>
</dbReference>
<evidence type="ECO:0000313" key="8">
    <source>
        <dbReference type="EMBL" id="KGG20960.1"/>
    </source>
</evidence>
<comment type="caution">
    <text evidence="8">The sequence shown here is derived from an EMBL/GenBank/DDBJ whole genome shotgun (WGS) entry which is preliminary data.</text>
</comment>
<name>A0A0A2C7V3_PROMR</name>
<dbReference type="GO" id="GO:0002098">
    <property type="term" value="P:tRNA wobble uridine modification"/>
    <property type="evidence" value="ECO:0007669"/>
    <property type="project" value="TreeGrafter"/>
</dbReference>
<evidence type="ECO:0000259" key="7">
    <source>
        <dbReference type="Pfam" id="PF01926"/>
    </source>
</evidence>
<dbReference type="RefSeq" id="WP_036905537.1">
    <property type="nucleotide sequence ID" value="NZ_CP138967.1"/>
</dbReference>
<evidence type="ECO:0000256" key="4">
    <source>
        <dbReference type="ARBA" id="ARBA00022989"/>
    </source>
</evidence>
<dbReference type="GO" id="GO:0005737">
    <property type="term" value="C:cytoplasm"/>
    <property type="evidence" value="ECO:0007669"/>
    <property type="project" value="TreeGrafter"/>
</dbReference>
<dbReference type="GO" id="GO:0005525">
    <property type="term" value="F:GTP binding"/>
    <property type="evidence" value="ECO:0007669"/>
    <property type="project" value="UniProtKB-KW"/>
</dbReference>
<evidence type="ECO:0000256" key="5">
    <source>
        <dbReference type="ARBA" id="ARBA00023134"/>
    </source>
</evidence>
<dbReference type="Gene3D" id="3.40.50.300">
    <property type="entry name" value="P-loop containing nucleotide triphosphate hydrolases"/>
    <property type="match status" value="1"/>
</dbReference>
<comment type="subcellular location">
    <subcellularLocation>
        <location evidence="1">Membrane</location>
        <topology evidence="1">Multi-pass membrane protein</topology>
    </subcellularLocation>
</comment>
<sequence>MIYQRDIATKCKFLLGQWKENLNLTNYEITKFEDTLNQLDFQINKLEKKELQISVHGRVGVGKSSLLNALIEKQIFPTDIINGNTKTSKSYKWDERFQGLNKVELIDSPGIDEINNSNKEKINFNSVLDTDLILYVIDSDITRVDMNSIEDLLRHNKPILIVLNRCDQWNRRETKLILSSVHRKLSFCKQKVKIALVSSSPRKAKIKPDGTIRSVKTIPKVDILKNELKDIIDQSGDFFLCINTLRIADRLYNLLKENRLLKKKKEAQNLIGRYATLKASGVALNPFLMIDLITGLAFDSSLIIQLSKLYGLEVGGPTARQLVKRLSFQNSLLGGVQIGIQITLNILKQIMIFAAPLTGGLSLAPTAPIAIAQAALAIHATKLIGRLAAYKFLMGTSRNDGRPRLMLNYLLKNNSDFRIMIGDFKFLTSSTEKNKNYLLP</sequence>
<dbReference type="InterPro" id="IPR027417">
    <property type="entry name" value="P-loop_NTPase"/>
</dbReference>
<feature type="domain" description="G" evidence="7">
    <location>
        <begin position="53"/>
        <end position="165"/>
    </location>
</feature>
<dbReference type="NCBIfam" id="TIGR00231">
    <property type="entry name" value="small_GTP"/>
    <property type="match status" value="1"/>
</dbReference>
<dbReference type="GO" id="GO:0016020">
    <property type="term" value="C:membrane"/>
    <property type="evidence" value="ECO:0007669"/>
    <property type="project" value="UniProtKB-SubCell"/>
</dbReference>
<evidence type="ECO:0000256" key="6">
    <source>
        <dbReference type="ARBA" id="ARBA00023136"/>
    </source>
</evidence>
<evidence type="ECO:0000256" key="2">
    <source>
        <dbReference type="ARBA" id="ARBA00022692"/>
    </source>
</evidence>
<dbReference type="InterPro" id="IPR005225">
    <property type="entry name" value="Small_GTP-bd"/>
</dbReference>
<keyword evidence="6" id="KW-0472">Membrane</keyword>
<dbReference type="GO" id="GO:0030488">
    <property type="term" value="P:tRNA methylation"/>
    <property type="evidence" value="ECO:0007669"/>
    <property type="project" value="TreeGrafter"/>
</dbReference>
<dbReference type="AlphaFoldDB" id="A0A0A2C7V3"/>
<protein>
    <submittedName>
        <fullName evidence="8">Small GTP-binding protein domain</fullName>
    </submittedName>
</protein>
<dbReference type="InterPro" id="IPR021147">
    <property type="entry name" value="DUF697"/>
</dbReference>
<reference evidence="9" key="1">
    <citation type="journal article" date="2014" name="Sci. Data">
        <title>Genomes of diverse isolates of the marine cyanobacterium Prochlorococcus.</title>
        <authorList>
            <person name="Biller S."/>
            <person name="Berube P."/>
            <person name="Thompson J."/>
            <person name="Kelly L."/>
            <person name="Roggensack S."/>
            <person name="Awad L."/>
            <person name="Roache-Johnson K."/>
            <person name="Ding H."/>
            <person name="Giovannoni S.J."/>
            <person name="Moore L.R."/>
            <person name="Chisholm S.W."/>
        </authorList>
    </citation>
    <scope>NUCLEOTIDE SEQUENCE [LARGE SCALE GENOMIC DNA]</scope>
    <source>
        <strain evidence="9">PAC1</strain>
    </source>
</reference>
<dbReference type="EMBL" id="JNAX01000010">
    <property type="protein sequence ID" value="KGG20960.1"/>
    <property type="molecule type" value="Genomic_DNA"/>
</dbReference>
<dbReference type="Pfam" id="PF05128">
    <property type="entry name" value="DUF697"/>
    <property type="match status" value="1"/>
</dbReference>
<gene>
    <name evidence="8" type="ORF">EV03_0897</name>
</gene>